<comment type="caution">
    <text evidence="2">The sequence shown here is derived from an EMBL/GenBank/DDBJ whole genome shotgun (WGS) entry which is preliminary data.</text>
</comment>
<dbReference type="EMBL" id="PSZM01000007">
    <property type="protein sequence ID" value="PQL94640.1"/>
    <property type="molecule type" value="Genomic_DNA"/>
</dbReference>
<evidence type="ECO:0000313" key="3">
    <source>
        <dbReference type="Proteomes" id="UP000238042"/>
    </source>
</evidence>
<evidence type="ECO:0000313" key="2">
    <source>
        <dbReference type="EMBL" id="PQL94640.1"/>
    </source>
</evidence>
<feature type="region of interest" description="Disordered" evidence="1">
    <location>
        <begin position="1"/>
        <end position="23"/>
    </location>
</feature>
<reference evidence="2 3" key="1">
    <citation type="submission" date="2018-02" db="EMBL/GenBank/DDBJ databases">
        <title>Genome sequences of Apibacter spp., gut symbionts of Asian honey bees.</title>
        <authorList>
            <person name="Kwong W.K."/>
            <person name="Steele M.I."/>
            <person name="Moran N.A."/>
        </authorList>
    </citation>
    <scope>NUCLEOTIDE SEQUENCE [LARGE SCALE GENOMIC DNA]</scope>
    <source>
        <strain evidence="3">wkB301</strain>
    </source>
</reference>
<protein>
    <submittedName>
        <fullName evidence="2">Uncharacterized protein</fullName>
    </submittedName>
</protein>
<feature type="compositionally biased region" description="Polar residues" evidence="1">
    <location>
        <begin position="13"/>
        <end position="23"/>
    </location>
</feature>
<proteinExistence type="predicted"/>
<dbReference type="Proteomes" id="UP000238042">
    <property type="component" value="Unassembled WGS sequence"/>
</dbReference>
<dbReference type="AlphaFoldDB" id="A0A2S8AFN0"/>
<evidence type="ECO:0000256" key="1">
    <source>
        <dbReference type="SAM" id="MobiDB-lite"/>
    </source>
</evidence>
<name>A0A2S8AFN0_9FLAO</name>
<sequence>MINKMETREYSIDRTSSSRTNYEQVGSIQTTYVKPEQINTNETYKPSNIEYYPFSNIQISYYEYTAPRGTGNKVIEGLNDSRFSKNKLKGGKADYLGIIKEIFKSIKKK</sequence>
<accession>A0A2S8AFN0</accession>
<gene>
    <name evidence="2" type="ORF">C4S77_02885</name>
</gene>
<organism evidence="2 3">
    <name type="scientific">Apibacter adventoris</name>
    <dbReference type="NCBI Taxonomy" id="1679466"/>
    <lineage>
        <taxon>Bacteria</taxon>
        <taxon>Pseudomonadati</taxon>
        <taxon>Bacteroidota</taxon>
        <taxon>Flavobacteriia</taxon>
        <taxon>Flavobacteriales</taxon>
        <taxon>Weeksellaceae</taxon>
        <taxon>Apibacter</taxon>
    </lineage>
</organism>
<feature type="compositionally biased region" description="Basic and acidic residues" evidence="1">
    <location>
        <begin position="1"/>
        <end position="12"/>
    </location>
</feature>
<keyword evidence="3" id="KW-1185">Reference proteome</keyword>